<feature type="domain" description="OmpA-like" evidence="6">
    <location>
        <begin position="105"/>
        <end position="223"/>
    </location>
</feature>
<evidence type="ECO:0000313" key="7">
    <source>
        <dbReference type="EMBL" id="MBF5059431.1"/>
    </source>
</evidence>
<feature type="chain" id="PRO_5047525030" description="OmpA-like domain-containing protein" evidence="5">
    <location>
        <begin position="21"/>
        <end position="226"/>
    </location>
</feature>
<keyword evidence="2 4" id="KW-0472">Membrane</keyword>
<keyword evidence="3" id="KW-0998">Cell outer membrane</keyword>
<dbReference type="PRINTS" id="PR01021">
    <property type="entry name" value="OMPADOMAIN"/>
</dbReference>
<reference evidence="7 8" key="1">
    <citation type="submission" date="2020-01" db="EMBL/GenBank/DDBJ databases">
        <title>Draft genome sequence of Cand. Neptunochlamydia vexilliferae K9.</title>
        <authorList>
            <person name="Schulz F."/>
            <person name="Koestlbacher S."/>
            <person name="Wascher F."/>
            <person name="Pizzetti I."/>
            <person name="Horn M."/>
        </authorList>
    </citation>
    <scope>NUCLEOTIDE SEQUENCE [LARGE SCALE GENOMIC DNA]</scope>
    <source>
        <strain evidence="7 8">K9</strain>
    </source>
</reference>
<dbReference type="InterPro" id="IPR006665">
    <property type="entry name" value="OmpA-like"/>
</dbReference>
<dbReference type="Gene3D" id="3.30.1330.60">
    <property type="entry name" value="OmpA-like domain"/>
    <property type="match status" value="1"/>
</dbReference>
<dbReference type="InterPro" id="IPR036737">
    <property type="entry name" value="OmpA-like_sf"/>
</dbReference>
<dbReference type="RefSeq" id="WP_194847737.1">
    <property type="nucleotide sequence ID" value="NZ_JAAEJV010000022.1"/>
</dbReference>
<evidence type="ECO:0000256" key="1">
    <source>
        <dbReference type="ARBA" id="ARBA00004442"/>
    </source>
</evidence>
<protein>
    <recommendedName>
        <fullName evidence="6">OmpA-like domain-containing protein</fullName>
    </recommendedName>
</protein>
<dbReference type="InterPro" id="IPR050330">
    <property type="entry name" value="Bact_OuterMem_StrucFunc"/>
</dbReference>
<dbReference type="PANTHER" id="PTHR30329">
    <property type="entry name" value="STATOR ELEMENT OF FLAGELLAR MOTOR COMPLEX"/>
    <property type="match status" value="1"/>
</dbReference>
<feature type="signal peptide" evidence="5">
    <location>
        <begin position="1"/>
        <end position="20"/>
    </location>
</feature>
<keyword evidence="5" id="KW-0732">Signal</keyword>
<dbReference type="PANTHER" id="PTHR30329:SF21">
    <property type="entry name" value="LIPOPROTEIN YIAD-RELATED"/>
    <property type="match status" value="1"/>
</dbReference>
<dbReference type="Proteomes" id="UP001194714">
    <property type="component" value="Unassembled WGS sequence"/>
</dbReference>
<dbReference type="InterPro" id="IPR006664">
    <property type="entry name" value="OMP_bac"/>
</dbReference>
<dbReference type="CDD" id="cd07185">
    <property type="entry name" value="OmpA_C-like"/>
    <property type="match status" value="1"/>
</dbReference>
<evidence type="ECO:0000256" key="2">
    <source>
        <dbReference type="ARBA" id="ARBA00023136"/>
    </source>
</evidence>
<evidence type="ECO:0000256" key="3">
    <source>
        <dbReference type="ARBA" id="ARBA00023237"/>
    </source>
</evidence>
<dbReference type="PROSITE" id="PS51123">
    <property type="entry name" value="OMPA_2"/>
    <property type="match status" value="1"/>
</dbReference>
<accession>A0ABS0AZ80</accession>
<evidence type="ECO:0000313" key="8">
    <source>
        <dbReference type="Proteomes" id="UP001194714"/>
    </source>
</evidence>
<comment type="caution">
    <text evidence="7">The sequence shown here is derived from an EMBL/GenBank/DDBJ whole genome shotgun (WGS) entry which is preliminary data.</text>
</comment>
<organism evidence="7 8">
    <name type="scientific">Candidatus Neptunichlamydia vexilliferae</name>
    <dbReference type="NCBI Taxonomy" id="1651774"/>
    <lineage>
        <taxon>Bacteria</taxon>
        <taxon>Pseudomonadati</taxon>
        <taxon>Chlamydiota</taxon>
        <taxon>Chlamydiia</taxon>
        <taxon>Parachlamydiales</taxon>
        <taxon>Simkaniaceae</taxon>
        <taxon>Candidatus Neptunichlamydia</taxon>
    </lineage>
</organism>
<evidence type="ECO:0000256" key="5">
    <source>
        <dbReference type="SAM" id="SignalP"/>
    </source>
</evidence>
<gene>
    <name evidence="7" type="ORF">NEPTK9_000945</name>
</gene>
<dbReference type="PROSITE" id="PS51257">
    <property type="entry name" value="PROKAR_LIPOPROTEIN"/>
    <property type="match status" value="1"/>
</dbReference>
<name>A0ABS0AZ80_9BACT</name>
<evidence type="ECO:0000259" key="6">
    <source>
        <dbReference type="PROSITE" id="PS51123"/>
    </source>
</evidence>
<sequence length="226" mass="25460">MKKLSWILAALLLSSCQNNSNTVWEDTKTVGRYLHRKGQLLWKDDVDSRMIESADEFAGPQEEEYIPLKDADLKTQFADLSVPQPKAVPGAIGSPVPSIEKFVKPAAHLADLFQNLYFNTDEHVLRSRGDYTVIENIAAHMKKNSGLYVFVAGHCDERASEAYNLALGTRRANSIRNLLVKRGVNPNHIYTISFGKEMPADLGHTAESWAKNRRVEFKIFDKKGKK</sequence>
<dbReference type="Pfam" id="PF00691">
    <property type="entry name" value="OmpA"/>
    <property type="match status" value="1"/>
</dbReference>
<keyword evidence="8" id="KW-1185">Reference proteome</keyword>
<comment type="subcellular location">
    <subcellularLocation>
        <location evidence="1">Cell outer membrane</location>
    </subcellularLocation>
</comment>
<dbReference type="SUPFAM" id="SSF103088">
    <property type="entry name" value="OmpA-like"/>
    <property type="match status" value="1"/>
</dbReference>
<dbReference type="EMBL" id="JAAEJV010000022">
    <property type="protein sequence ID" value="MBF5059431.1"/>
    <property type="molecule type" value="Genomic_DNA"/>
</dbReference>
<evidence type="ECO:0000256" key="4">
    <source>
        <dbReference type="PROSITE-ProRule" id="PRU00473"/>
    </source>
</evidence>
<proteinExistence type="predicted"/>